<name>A0A818SZ38_9BILA</name>
<dbReference type="Proteomes" id="UP000663868">
    <property type="component" value="Unassembled WGS sequence"/>
</dbReference>
<accession>A0A818SZ38</accession>
<proteinExistence type="predicted"/>
<feature type="non-terminal residue" evidence="1">
    <location>
        <position position="1"/>
    </location>
</feature>
<gene>
    <name evidence="1" type="ORF">KXQ929_LOCUS8923</name>
</gene>
<comment type="caution">
    <text evidence="1">The sequence shown here is derived from an EMBL/GenBank/DDBJ whole genome shotgun (WGS) entry which is preliminary data.</text>
</comment>
<evidence type="ECO:0000313" key="1">
    <source>
        <dbReference type="EMBL" id="CAF3670098.1"/>
    </source>
</evidence>
<dbReference type="EMBL" id="CAJOBB010000396">
    <property type="protein sequence ID" value="CAF3670098.1"/>
    <property type="molecule type" value="Genomic_DNA"/>
</dbReference>
<evidence type="ECO:0000313" key="2">
    <source>
        <dbReference type="Proteomes" id="UP000663868"/>
    </source>
</evidence>
<protein>
    <submittedName>
        <fullName evidence="1">Uncharacterized protein</fullName>
    </submittedName>
</protein>
<reference evidence="1" key="1">
    <citation type="submission" date="2021-02" db="EMBL/GenBank/DDBJ databases">
        <authorList>
            <person name="Nowell W R."/>
        </authorList>
    </citation>
    <scope>NUCLEOTIDE SEQUENCE</scope>
</reference>
<dbReference type="AlphaFoldDB" id="A0A818SZ38"/>
<organism evidence="1 2">
    <name type="scientific">Adineta steineri</name>
    <dbReference type="NCBI Taxonomy" id="433720"/>
    <lineage>
        <taxon>Eukaryota</taxon>
        <taxon>Metazoa</taxon>
        <taxon>Spiralia</taxon>
        <taxon>Gnathifera</taxon>
        <taxon>Rotifera</taxon>
        <taxon>Eurotatoria</taxon>
        <taxon>Bdelloidea</taxon>
        <taxon>Adinetida</taxon>
        <taxon>Adinetidae</taxon>
        <taxon>Adineta</taxon>
    </lineage>
</organism>
<sequence>MVLVQKQIQQSTSHEHIVDHNVSPQTTNHVIQFIKRKLSLSDNTTIPNVVGIE</sequence>